<keyword evidence="3" id="KW-1003">Cell membrane</keyword>
<dbReference type="PANTHER" id="PTHR30151:SF0">
    <property type="entry name" value="ABC TRANSPORTER PERMEASE PROTEIN MJ0413-RELATED"/>
    <property type="match status" value="1"/>
</dbReference>
<dbReference type="RefSeq" id="WP_170034613.1">
    <property type="nucleotide sequence ID" value="NZ_JABDTL010000001.1"/>
</dbReference>
<feature type="domain" description="ABC transmembrane type-1" evidence="8">
    <location>
        <begin position="68"/>
        <end position="247"/>
    </location>
</feature>
<evidence type="ECO:0000313" key="10">
    <source>
        <dbReference type="Proteomes" id="UP000582837"/>
    </source>
</evidence>
<feature type="transmembrane region" description="Helical" evidence="7">
    <location>
        <begin position="18"/>
        <end position="41"/>
    </location>
</feature>
<evidence type="ECO:0000256" key="4">
    <source>
        <dbReference type="ARBA" id="ARBA00022692"/>
    </source>
</evidence>
<dbReference type="PANTHER" id="PTHR30151">
    <property type="entry name" value="ALKANE SULFONATE ABC TRANSPORTER-RELATED, MEMBRANE SUBUNIT"/>
    <property type="match status" value="1"/>
</dbReference>
<organism evidence="9 10">
    <name type="scientific">Longimicrobium terrae</name>
    <dbReference type="NCBI Taxonomy" id="1639882"/>
    <lineage>
        <taxon>Bacteria</taxon>
        <taxon>Pseudomonadati</taxon>
        <taxon>Gemmatimonadota</taxon>
        <taxon>Longimicrobiia</taxon>
        <taxon>Longimicrobiales</taxon>
        <taxon>Longimicrobiaceae</taxon>
        <taxon>Longimicrobium</taxon>
    </lineage>
</organism>
<dbReference type="GO" id="GO:0055085">
    <property type="term" value="P:transmembrane transport"/>
    <property type="evidence" value="ECO:0007669"/>
    <property type="project" value="InterPro"/>
</dbReference>
<evidence type="ECO:0000256" key="3">
    <source>
        <dbReference type="ARBA" id="ARBA00022475"/>
    </source>
</evidence>
<dbReference type="Proteomes" id="UP000582837">
    <property type="component" value="Unassembled WGS sequence"/>
</dbReference>
<comment type="subcellular location">
    <subcellularLocation>
        <location evidence="1">Cell membrane</location>
        <topology evidence="1">Multi-pass membrane protein</topology>
    </subcellularLocation>
</comment>
<evidence type="ECO:0000256" key="2">
    <source>
        <dbReference type="ARBA" id="ARBA00022448"/>
    </source>
</evidence>
<dbReference type="InterPro" id="IPR000515">
    <property type="entry name" value="MetI-like"/>
</dbReference>
<keyword evidence="6 7" id="KW-0472">Membrane</keyword>
<accession>A0A841GY85</accession>
<evidence type="ECO:0000313" key="9">
    <source>
        <dbReference type="EMBL" id="MBB6070720.1"/>
    </source>
</evidence>
<feature type="transmembrane region" description="Helical" evidence="7">
    <location>
        <begin position="106"/>
        <end position="122"/>
    </location>
</feature>
<comment type="caution">
    <text evidence="9">The sequence shown here is derived from an EMBL/GenBank/DDBJ whole genome shotgun (WGS) entry which is preliminary data.</text>
</comment>
<evidence type="ECO:0000256" key="7">
    <source>
        <dbReference type="SAM" id="Phobius"/>
    </source>
</evidence>
<evidence type="ECO:0000259" key="8">
    <source>
        <dbReference type="Pfam" id="PF00528"/>
    </source>
</evidence>
<sequence length="261" mass="28183">MASLGPALRPNQWVPASAYWMFVAGWTALFLLAWLLSPAYFPGPGRVFEAMGTLTSQQGLIAELATSLGLFAQSLVIAAILSMGLAYLTVVAAVRPFILALTRARFLSLVGLTFIFTMSLGGGRPLKVALLVFGISAFFLTSMVDVVAQVPREKLDHARTLRMGEWRVVWEVIILGQMGPALDALRQNAAIGWMMLTMVEGISRSEGGIGALLMDQNKHFNLAAILAVQIVFLLAGFLQDAALAWLKATVVPHAALTTVRR</sequence>
<feature type="transmembrane region" description="Helical" evidence="7">
    <location>
        <begin position="70"/>
        <end position="94"/>
    </location>
</feature>
<dbReference type="AlphaFoldDB" id="A0A841GY85"/>
<feature type="transmembrane region" description="Helical" evidence="7">
    <location>
        <begin position="128"/>
        <end position="148"/>
    </location>
</feature>
<dbReference type="InterPro" id="IPR035906">
    <property type="entry name" value="MetI-like_sf"/>
</dbReference>
<reference evidence="9 10" key="1">
    <citation type="submission" date="2020-08" db="EMBL/GenBank/DDBJ databases">
        <title>Genomic Encyclopedia of Type Strains, Phase IV (KMG-IV): sequencing the most valuable type-strain genomes for metagenomic binning, comparative biology and taxonomic classification.</title>
        <authorList>
            <person name="Goeker M."/>
        </authorList>
    </citation>
    <scope>NUCLEOTIDE SEQUENCE [LARGE SCALE GENOMIC DNA]</scope>
    <source>
        <strain evidence="9 10">DSM 29007</strain>
    </source>
</reference>
<keyword evidence="4 7" id="KW-0812">Transmembrane</keyword>
<evidence type="ECO:0000256" key="1">
    <source>
        <dbReference type="ARBA" id="ARBA00004651"/>
    </source>
</evidence>
<proteinExistence type="predicted"/>
<dbReference type="EMBL" id="JACHIA010000005">
    <property type="protein sequence ID" value="MBB6070720.1"/>
    <property type="molecule type" value="Genomic_DNA"/>
</dbReference>
<dbReference type="SUPFAM" id="SSF161098">
    <property type="entry name" value="MetI-like"/>
    <property type="match status" value="1"/>
</dbReference>
<dbReference type="Gene3D" id="1.10.3720.10">
    <property type="entry name" value="MetI-like"/>
    <property type="match status" value="1"/>
</dbReference>
<dbReference type="GO" id="GO:0005886">
    <property type="term" value="C:plasma membrane"/>
    <property type="evidence" value="ECO:0007669"/>
    <property type="project" value="UniProtKB-SubCell"/>
</dbReference>
<dbReference type="Pfam" id="PF00528">
    <property type="entry name" value="BPD_transp_1"/>
    <property type="match status" value="1"/>
</dbReference>
<keyword evidence="5 7" id="KW-1133">Transmembrane helix</keyword>
<protein>
    <submittedName>
        <fullName evidence="9">NitT/TauT family transport system permease protein</fullName>
    </submittedName>
</protein>
<name>A0A841GY85_9BACT</name>
<evidence type="ECO:0000256" key="5">
    <source>
        <dbReference type="ARBA" id="ARBA00022989"/>
    </source>
</evidence>
<evidence type="ECO:0000256" key="6">
    <source>
        <dbReference type="ARBA" id="ARBA00023136"/>
    </source>
</evidence>
<keyword evidence="2" id="KW-0813">Transport</keyword>
<feature type="transmembrane region" description="Helical" evidence="7">
    <location>
        <begin position="220"/>
        <end position="238"/>
    </location>
</feature>
<gene>
    <name evidence="9" type="ORF">HNQ61_002341</name>
</gene>
<keyword evidence="10" id="KW-1185">Reference proteome</keyword>